<dbReference type="HOGENOM" id="CLU_062079_0_0_1"/>
<proteinExistence type="predicted"/>
<reference evidence="2 3" key="1">
    <citation type="submission" date="2014-06" db="EMBL/GenBank/DDBJ databases">
        <title>Evolutionary Origins and Diversification of the Mycorrhizal Mutualists.</title>
        <authorList>
            <consortium name="DOE Joint Genome Institute"/>
            <consortium name="Mycorrhizal Genomics Consortium"/>
            <person name="Kohler A."/>
            <person name="Kuo A."/>
            <person name="Nagy L.G."/>
            <person name="Floudas D."/>
            <person name="Copeland A."/>
            <person name="Barry K.W."/>
            <person name="Cichocki N."/>
            <person name="Veneault-Fourrey C."/>
            <person name="LaButti K."/>
            <person name="Lindquist E.A."/>
            <person name="Lipzen A."/>
            <person name="Lundell T."/>
            <person name="Morin E."/>
            <person name="Murat C."/>
            <person name="Riley R."/>
            <person name="Ohm R."/>
            <person name="Sun H."/>
            <person name="Tunlid A."/>
            <person name="Henrissat B."/>
            <person name="Grigoriev I.V."/>
            <person name="Hibbett D.S."/>
            <person name="Martin F."/>
        </authorList>
    </citation>
    <scope>NUCLEOTIDE SEQUENCE [LARGE SCALE GENOMIC DNA]</scope>
    <source>
        <strain evidence="2 3">SS14</strain>
    </source>
</reference>
<dbReference type="AlphaFoldDB" id="A0A0C9UWL4"/>
<keyword evidence="3" id="KW-1185">Reference proteome</keyword>
<gene>
    <name evidence="2" type="ORF">M422DRAFT_264286</name>
</gene>
<dbReference type="Proteomes" id="UP000054279">
    <property type="component" value="Unassembled WGS sequence"/>
</dbReference>
<organism evidence="2 3">
    <name type="scientific">Sphaerobolus stellatus (strain SS14)</name>
    <dbReference type="NCBI Taxonomy" id="990650"/>
    <lineage>
        <taxon>Eukaryota</taxon>
        <taxon>Fungi</taxon>
        <taxon>Dikarya</taxon>
        <taxon>Basidiomycota</taxon>
        <taxon>Agaricomycotina</taxon>
        <taxon>Agaricomycetes</taxon>
        <taxon>Phallomycetidae</taxon>
        <taxon>Geastrales</taxon>
        <taxon>Sphaerobolaceae</taxon>
        <taxon>Sphaerobolus</taxon>
    </lineage>
</organism>
<feature type="region of interest" description="Disordered" evidence="1">
    <location>
        <begin position="40"/>
        <end position="68"/>
    </location>
</feature>
<evidence type="ECO:0000313" key="3">
    <source>
        <dbReference type="Proteomes" id="UP000054279"/>
    </source>
</evidence>
<feature type="compositionally biased region" description="Polar residues" evidence="1">
    <location>
        <begin position="46"/>
        <end position="62"/>
    </location>
</feature>
<sequence>MSYILNMVLSQEQQRNHNWQHQQDPNYREQARLAAIQRRAPKRQLLRQNSANTESEPSNSDAVLQIDPDEESVKNNINEDHRPWMTVQRSISTTQKGGEKMGLCCFNGKKIAPPLPPPPHCIQALMYHAPILANKLSAYSHSLNNLFAFTALGTTGQFVHFETGISAVSITGRTYHWVLNAARDQNSIHWFLYDELCLFHDVDEGIPTALELTETSSNGDFAAIIHAENTANVQPRSVLIWQHSDYQPMFMSIYSRHYEPLQYPLLFLHGTLGWGLPSDIGNLNLDDKNVIGFTQMQWYRN</sequence>
<protein>
    <submittedName>
        <fullName evidence="2">Uncharacterized protein</fullName>
    </submittedName>
</protein>
<name>A0A0C9UWL4_SPHS4</name>
<dbReference type="OrthoDB" id="2690583at2759"/>
<evidence type="ECO:0000313" key="2">
    <source>
        <dbReference type="EMBL" id="KIJ33667.1"/>
    </source>
</evidence>
<accession>A0A0C9UWL4</accession>
<dbReference type="EMBL" id="KN837209">
    <property type="protein sequence ID" value="KIJ33667.1"/>
    <property type="molecule type" value="Genomic_DNA"/>
</dbReference>
<evidence type="ECO:0000256" key="1">
    <source>
        <dbReference type="SAM" id="MobiDB-lite"/>
    </source>
</evidence>